<sequence>MHKHCKLAKSLRHVDCVTCQKPTLPLSLLLIRPFLIPIPPASQPSRACSPTTPHFPSTGTGIPEVGSGGGESPGKPPARGASEPASPHRKGGGAASVMCLSRSATGKRLGVGQPRGEGDREKTLACTKGEGWWSTGGGYVVPDARGAQTEVASSTLPQNAALAAPDCNCPNRGAASSTALAPPYVCLDEGMRRSGRCKPGQSCWQHIGLSRRVDDIRAADSRLEPGRTRGLDDGDDAWDESRQWSRQTPEGHRARQARAGKGRASG</sequence>
<feature type="region of interest" description="Disordered" evidence="1">
    <location>
        <begin position="42"/>
        <end position="95"/>
    </location>
</feature>
<dbReference type="AlphaFoldDB" id="A0AAD7BXP3"/>
<gene>
    <name evidence="2" type="ORF">FB45DRAFT_1148755</name>
</gene>
<dbReference type="EMBL" id="JARKIF010000008">
    <property type="protein sequence ID" value="KAJ7633198.1"/>
    <property type="molecule type" value="Genomic_DNA"/>
</dbReference>
<name>A0AAD7BXP3_9AGAR</name>
<accession>A0AAD7BXP3</accession>
<dbReference type="Proteomes" id="UP001221142">
    <property type="component" value="Unassembled WGS sequence"/>
</dbReference>
<comment type="caution">
    <text evidence="2">The sequence shown here is derived from an EMBL/GenBank/DDBJ whole genome shotgun (WGS) entry which is preliminary data.</text>
</comment>
<feature type="region of interest" description="Disordered" evidence="1">
    <location>
        <begin position="218"/>
        <end position="266"/>
    </location>
</feature>
<evidence type="ECO:0000313" key="2">
    <source>
        <dbReference type="EMBL" id="KAJ7633198.1"/>
    </source>
</evidence>
<reference evidence="2" key="1">
    <citation type="submission" date="2023-03" db="EMBL/GenBank/DDBJ databases">
        <title>Massive genome expansion in bonnet fungi (Mycena s.s.) driven by repeated elements and novel gene families across ecological guilds.</title>
        <authorList>
            <consortium name="Lawrence Berkeley National Laboratory"/>
            <person name="Harder C.B."/>
            <person name="Miyauchi S."/>
            <person name="Viragh M."/>
            <person name="Kuo A."/>
            <person name="Thoen E."/>
            <person name="Andreopoulos B."/>
            <person name="Lu D."/>
            <person name="Skrede I."/>
            <person name="Drula E."/>
            <person name="Henrissat B."/>
            <person name="Morin E."/>
            <person name="Kohler A."/>
            <person name="Barry K."/>
            <person name="LaButti K."/>
            <person name="Morin E."/>
            <person name="Salamov A."/>
            <person name="Lipzen A."/>
            <person name="Mereny Z."/>
            <person name="Hegedus B."/>
            <person name="Baldrian P."/>
            <person name="Stursova M."/>
            <person name="Weitz H."/>
            <person name="Taylor A."/>
            <person name="Grigoriev I.V."/>
            <person name="Nagy L.G."/>
            <person name="Martin F."/>
            <person name="Kauserud H."/>
        </authorList>
    </citation>
    <scope>NUCLEOTIDE SEQUENCE</scope>
    <source>
        <strain evidence="2">9284</strain>
    </source>
</reference>
<protein>
    <submittedName>
        <fullName evidence="2">Uncharacterized protein</fullName>
    </submittedName>
</protein>
<feature type="compositionally biased region" description="Basic and acidic residues" evidence="1">
    <location>
        <begin position="239"/>
        <end position="253"/>
    </location>
</feature>
<keyword evidence="3" id="KW-1185">Reference proteome</keyword>
<feature type="compositionally biased region" description="Basic and acidic residues" evidence="1">
    <location>
        <begin position="218"/>
        <end position="232"/>
    </location>
</feature>
<proteinExistence type="predicted"/>
<evidence type="ECO:0000256" key="1">
    <source>
        <dbReference type="SAM" id="MobiDB-lite"/>
    </source>
</evidence>
<feature type="compositionally biased region" description="Basic residues" evidence="1">
    <location>
        <begin position="254"/>
        <end position="266"/>
    </location>
</feature>
<organism evidence="2 3">
    <name type="scientific">Roridomyces roridus</name>
    <dbReference type="NCBI Taxonomy" id="1738132"/>
    <lineage>
        <taxon>Eukaryota</taxon>
        <taxon>Fungi</taxon>
        <taxon>Dikarya</taxon>
        <taxon>Basidiomycota</taxon>
        <taxon>Agaricomycotina</taxon>
        <taxon>Agaricomycetes</taxon>
        <taxon>Agaricomycetidae</taxon>
        <taxon>Agaricales</taxon>
        <taxon>Marasmiineae</taxon>
        <taxon>Mycenaceae</taxon>
        <taxon>Roridomyces</taxon>
    </lineage>
</organism>
<feature type="compositionally biased region" description="Polar residues" evidence="1">
    <location>
        <begin position="43"/>
        <end position="57"/>
    </location>
</feature>
<evidence type="ECO:0000313" key="3">
    <source>
        <dbReference type="Proteomes" id="UP001221142"/>
    </source>
</evidence>